<organism evidence="6 7">
    <name type="scientific">Elysia chlorotica</name>
    <name type="common">Eastern emerald elysia</name>
    <name type="synonym">Sea slug</name>
    <dbReference type="NCBI Taxonomy" id="188477"/>
    <lineage>
        <taxon>Eukaryota</taxon>
        <taxon>Metazoa</taxon>
        <taxon>Spiralia</taxon>
        <taxon>Lophotrochozoa</taxon>
        <taxon>Mollusca</taxon>
        <taxon>Gastropoda</taxon>
        <taxon>Heterobranchia</taxon>
        <taxon>Euthyneura</taxon>
        <taxon>Panpulmonata</taxon>
        <taxon>Sacoglossa</taxon>
        <taxon>Placobranchoidea</taxon>
        <taxon>Plakobranchidae</taxon>
        <taxon>Elysia</taxon>
    </lineage>
</organism>
<gene>
    <name evidence="6" type="ORF">EGW08_002873</name>
</gene>
<comment type="caution">
    <text evidence="6">The sequence shown here is derived from an EMBL/GenBank/DDBJ whole genome shotgun (WGS) entry which is preliminary data.</text>
</comment>
<protein>
    <recommendedName>
        <fullName evidence="8">Mediator of RNA polymerase II transcription subunit 27</fullName>
    </recommendedName>
</protein>
<evidence type="ECO:0000256" key="2">
    <source>
        <dbReference type="ARBA" id="ARBA00008048"/>
    </source>
</evidence>
<keyword evidence="4" id="KW-0804">Transcription</keyword>
<dbReference type="GO" id="GO:0003713">
    <property type="term" value="F:transcription coactivator activity"/>
    <property type="evidence" value="ECO:0007669"/>
    <property type="project" value="TreeGrafter"/>
</dbReference>
<dbReference type="Proteomes" id="UP000271974">
    <property type="component" value="Unassembled WGS sequence"/>
</dbReference>
<name>A0A433U6A1_ELYCH</name>
<evidence type="ECO:0000256" key="1">
    <source>
        <dbReference type="ARBA" id="ARBA00004123"/>
    </source>
</evidence>
<dbReference type="InterPro" id="IPR021627">
    <property type="entry name" value="Mediator_Med27"/>
</dbReference>
<keyword evidence="3" id="KW-0805">Transcription regulation</keyword>
<comment type="subcellular location">
    <subcellularLocation>
        <location evidence="1">Nucleus</location>
    </subcellularLocation>
</comment>
<dbReference type="OrthoDB" id="1868004at2759"/>
<evidence type="ECO:0000313" key="7">
    <source>
        <dbReference type="Proteomes" id="UP000271974"/>
    </source>
</evidence>
<evidence type="ECO:0000256" key="5">
    <source>
        <dbReference type="ARBA" id="ARBA00023242"/>
    </source>
</evidence>
<feature type="non-terminal residue" evidence="6">
    <location>
        <position position="1"/>
    </location>
</feature>
<reference evidence="6 7" key="1">
    <citation type="submission" date="2019-01" db="EMBL/GenBank/DDBJ databases">
        <title>A draft genome assembly of the solar-powered sea slug Elysia chlorotica.</title>
        <authorList>
            <person name="Cai H."/>
            <person name="Li Q."/>
            <person name="Fang X."/>
            <person name="Li J."/>
            <person name="Curtis N.E."/>
            <person name="Altenburger A."/>
            <person name="Shibata T."/>
            <person name="Feng M."/>
            <person name="Maeda T."/>
            <person name="Schwartz J.A."/>
            <person name="Shigenobu S."/>
            <person name="Lundholm N."/>
            <person name="Nishiyama T."/>
            <person name="Yang H."/>
            <person name="Hasebe M."/>
            <person name="Li S."/>
            <person name="Pierce S.K."/>
            <person name="Wang J."/>
        </authorList>
    </citation>
    <scope>NUCLEOTIDE SEQUENCE [LARGE SCALE GENOMIC DNA]</scope>
    <source>
        <strain evidence="6">EC2010</strain>
        <tissue evidence="6">Whole organism of an adult</tissue>
    </source>
</reference>
<dbReference type="PANTHER" id="PTHR13130">
    <property type="entry name" value="34 KDA TRANSCRIPTIONAL CO-ACTIVATOR-RELATED"/>
    <property type="match status" value="1"/>
</dbReference>
<dbReference type="GO" id="GO:0016592">
    <property type="term" value="C:mediator complex"/>
    <property type="evidence" value="ECO:0007669"/>
    <property type="project" value="InterPro"/>
</dbReference>
<keyword evidence="5" id="KW-0539">Nucleus</keyword>
<accession>A0A433U6A1</accession>
<evidence type="ECO:0000256" key="3">
    <source>
        <dbReference type="ARBA" id="ARBA00023015"/>
    </source>
</evidence>
<evidence type="ECO:0000313" key="6">
    <source>
        <dbReference type="EMBL" id="RUS89353.1"/>
    </source>
</evidence>
<evidence type="ECO:0000256" key="4">
    <source>
        <dbReference type="ARBA" id="ARBA00023163"/>
    </source>
</evidence>
<proteinExistence type="inferred from homology"/>
<sequence length="121" mass="13909">QIELGRTLRAIVVLRGLMIEWVKVKGFDESFKNEDGQVCILVRAYSECFSLVTDNAEAASLRFYAPAMPQLAIKSFIHWLQGYKTLFSAPCVKCGKYLQNNMPPTWRDYRSKDPFHDVCRA</sequence>
<dbReference type="PANTHER" id="PTHR13130:SF4">
    <property type="entry name" value="MEDIATOR OF RNA POLYMERASE II TRANSCRIPTION SUBUNIT 27"/>
    <property type="match status" value="1"/>
</dbReference>
<comment type="similarity">
    <text evidence="2">Belongs to the Mediator complex subunit 27 family.</text>
</comment>
<dbReference type="STRING" id="188477.A0A433U6A1"/>
<dbReference type="Pfam" id="PF11571">
    <property type="entry name" value="Med27"/>
    <property type="match status" value="1"/>
</dbReference>
<evidence type="ECO:0008006" key="8">
    <source>
        <dbReference type="Google" id="ProtNLM"/>
    </source>
</evidence>
<dbReference type="GO" id="GO:0006357">
    <property type="term" value="P:regulation of transcription by RNA polymerase II"/>
    <property type="evidence" value="ECO:0007669"/>
    <property type="project" value="TreeGrafter"/>
</dbReference>
<keyword evidence="7" id="KW-1185">Reference proteome</keyword>
<dbReference type="EMBL" id="RQTK01000058">
    <property type="protein sequence ID" value="RUS89353.1"/>
    <property type="molecule type" value="Genomic_DNA"/>
</dbReference>
<dbReference type="AlphaFoldDB" id="A0A433U6A1"/>